<keyword evidence="3" id="KW-1185">Reference proteome</keyword>
<dbReference type="EMBL" id="CM003613">
    <property type="protein sequence ID" value="KYP53980.1"/>
    <property type="molecule type" value="Genomic_DNA"/>
</dbReference>
<dbReference type="AlphaFoldDB" id="A0A151SGM1"/>
<dbReference type="PROSITE" id="PS51038">
    <property type="entry name" value="BAH"/>
    <property type="match status" value="1"/>
</dbReference>
<gene>
    <name evidence="2" type="ORF">KK1_000145</name>
</gene>
<protein>
    <submittedName>
        <fullName evidence="2">BAH and coiled-coil domain-containing protein 1</fullName>
    </submittedName>
</protein>
<dbReference type="FunFam" id="2.30.30.490:FF:000017">
    <property type="entry name" value="Bromo-adjacent homology (BAH) domain-containing protein"/>
    <property type="match status" value="1"/>
</dbReference>
<dbReference type="PANTHER" id="PTHR47073:SF2">
    <property type="entry name" value="PROTEIN ANTI-SILENCING 1"/>
    <property type="match status" value="1"/>
</dbReference>
<dbReference type="InterPro" id="IPR043151">
    <property type="entry name" value="BAH_sf"/>
</dbReference>
<evidence type="ECO:0000313" key="2">
    <source>
        <dbReference type="EMBL" id="KYP53980.1"/>
    </source>
</evidence>
<dbReference type="PANTHER" id="PTHR47073">
    <property type="entry name" value="PROTEIN ANTI-SILENCING 1"/>
    <property type="match status" value="1"/>
</dbReference>
<sequence>MAEPKEDTECEFTWGRKRGMGGKKRDIQFYSSFTFDGEEYALNDVVFLQNGSGGEPHIGKLIKIWENRDKSRKVKVQWFFRSSEIQKYLEGIVTKENEIFLACGDGKGFANVNPLEAIVGKCNVVCISKDIEKPQSSDEAPADFVFHRSFDVAKLKVVDQIDDKTSETEGIM</sequence>
<dbReference type="SMART" id="SM00439">
    <property type="entry name" value="BAH"/>
    <property type="match status" value="1"/>
</dbReference>
<dbReference type="OMA" id="KIWENRD"/>
<name>A0A151SGM1_CAJCA</name>
<accession>A0A151SGM1</accession>
<dbReference type="GO" id="GO:0003723">
    <property type="term" value="F:RNA binding"/>
    <property type="evidence" value="ECO:0007669"/>
    <property type="project" value="TreeGrafter"/>
</dbReference>
<organism evidence="2 3">
    <name type="scientific">Cajanus cajan</name>
    <name type="common">Pigeon pea</name>
    <name type="synonym">Cajanus indicus</name>
    <dbReference type="NCBI Taxonomy" id="3821"/>
    <lineage>
        <taxon>Eukaryota</taxon>
        <taxon>Viridiplantae</taxon>
        <taxon>Streptophyta</taxon>
        <taxon>Embryophyta</taxon>
        <taxon>Tracheophyta</taxon>
        <taxon>Spermatophyta</taxon>
        <taxon>Magnoliopsida</taxon>
        <taxon>eudicotyledons</taxon>
        <taxon>Gunneridae</taxon>
        <taxon>Pentapetalae</taxon>
        <taxon>rosids</taxon>
        <taxon>fabids</taxon>
        <taxon>Fabales</taxon>
        <taxon>Fabaceae</taxon>
        <taxon>Papilionoideae</taxon>
        <taxon>50 kb inversion clade</taxon>
        <taxon>NPAAA clade</taxon>
        <taxon>indigoferoid/millettioid clade</taxon>
        <taxon>Phaseoleae</taxon>
        <taxon>Cajanus</taxon>
    </lineage>
</organism>
<evidence type="ECO:0000313" key="3">
    <source>
        <dbReference type="Proteomes" id="UP000075243"/>
    </source>
</evidence>
<dbReference type="Gramene" id="C.cajan_00144.t">
    <property type="protein sequence ID" value="C.cajan_00144.t"/>
    <property type="gene ID" value="C.cajan_00144"/>
</dbReference>
<reference evidence="2 3" key="1">
    <citation type="journal article" date="2012" name="Nat. Biotechnol.">
        <title>Draft genome sequence of pigeonpea (Cajanus cajan), an orphan legume crop of resource-poor farmers.</title>
        <authorList>
            <person name="Varshney R.K."/>
            <person name="Chen W."/>
            <person name="Li Y."/>
            <person name="Bharti A.K."/>
            <person name="Saxena R.K."/>
            <person name="Schlueter J.A."/>
            <person name="Donoghue M.T."/>
            <person name="Azam S."/>
            <person name="Fan G."/>
            <person name="Whaley A.M."/>
            <person name="Farmer A.D."/>
            <person name="Sheridan J."/>
            <person name="Iwata A."/>
            <person name="Tuteja R."/>
            <person name="Penmetsa R.V."/>
            <person name="Wu W."/>
            <person name="Upadhyaya H.D."/>
            <person name="Yang S.P."/>
            <person name="Shah T."/>
            <person name="Saxena K.B."/>
            <person name="Michael T."/>
            <person name="McCombie W.R."/>
            <person name="Yang B."/>
            <person name="Zhang G."/>
            <person name="Yang H."/>
            <person name="Wang J."/>
            <person name="Spillane C."/>
            <person name="Cook D.R."/>
            <person name="May G.D."/>
            <person name="Xu X."/>
            <person name="Jackson S.A."/>
        </authorList>
    </citation>
    <scope>NUCLEOTIDE SEQUENCE [LARGE SCALE GENOMIC DNA]</scope>
    <source>
        <strain evidence="3">cv. Asha</strain>
    </source>
</reference>
<proteinExistence type="predicted"/>
<dbReference type="Proteomes" id="UP000075243">
    <property type="component" value="Chromosome 11"/>
</dbReference>
<dbReference type="InterPro" id="IPR001025">
    <property type="entry name" value="BAH_dom"/>
</dbReference>
<dbReference type="Gene3D" id="2.30.30.490">
    <property type="match status" value="1"/>
</dbReference>
<evidence type="ECO:0000259" key="1">
    <source>
        <dbReference type="PROSITE" id="PS51038"/>
    </source>
</evidence>
<feature type="domain" description="BAH" evidence="1">
    <location>
        <begin position="38"/>
        <end position="161"/>
    </location>
</feature>
<dbReference type="Pfam" id="PF01426">
    <property type="entry name" value="BAH"/>
    <property type="match status" value="1"/>
</dbReference>
<dbReference type="GO" id="GO:0003682">
    <property type="term" value="F:chromatin binding"/>
    <property type="evidence" value="ECO:0007669"/>
    <property type="project" value="InterPro"/>
</dbReference>